<name>A0A1I7Y0Z3_9BILA</name>
<evidence type="ECO:0000256" key="1">
    <source>
        <dbReference type="SAM" id="Phobius"/>
    </source>
</evidence>
<evidence type="ECO:0000313" key="2">
    <source>
        <dbReference type="Proteomes" id="UP000095287"/>
    </source>
</evidence>
<keyword evidence="1" id="KW-1133">Transmembrane helix</keyword>
<evidence type="ECO:0000313" key="3">
    <source>
        <dbReference type="WBParaSite" id="L893_g11537.t1"/>
    </source>
</evidence>
<feature type="transmembrane region" description="Helical" evidence="1">
    <location>
        <begin position="39"/>
        <end position="61"/>
    </location>
</feature>
<dbReference type="AlphaFoldDB" id="A0A1I7Y0Z3"/>
<keyword evidence="1" id="KW-0812">Transmembrane</keyword>
<dbReference type="Proteomes" id="UP000095287">
    <property type="component" value="Unplaced"/>
</dbReference>
<organism evidence="2 3">
    <name type="scientific">Steinernema glaseri</name>
    <dbReference type="NCBI Taxonomy" id="37863"/>
    <lineage>
        <taxon>Eukaryota</taxon>
        <taxon>Metazoa</taxon>
        <taxon>Ecdysozoa</taxon>
        <taxon>Nematoda</taxon>
        <taxon>Chromadorea</taxon>
        <taxon>Rhabditida</taxon>
        <taxon>Tylenchina</taxon>
        <taxon>Panagrolaimomorpha</taxon>
        <taxon>Strongyloidoidea</taxon>
        <taxon>Steinernematidae</taxon>
        <taxon>Steinernema</taxon>
    </lineage>
</organism>
<feature type="transmembrane region" description="Helical" evidence="1">
    <location>
        <begin position="12"/>
        <end position="32"/>
    </location>
</feature>
<proteinExistence type="predicted"/>
<keyword evidence="1" id="KW-0472">Membrane</keyword>
<dbReference type="WBParaSite" id="L893_g11537.t1">
    <property type="protein sequence ID" value="L893_g11537.t1"/>
    <property type="gene ID" value="L893_g11537"/>
</dbReference>
<sequence length="87" mass="9765">MHEISESAARFAGQIFMLTPQLFLDFMGLDVVSGLKVRGIVTIVSLLFLGFLNLWIVHVTYKCLQCATEKNTETKLVFGTKNAENRV</sequence>
<protein>
    <submittedName>
        <fullName evidence="3">SSD domain-containing protein</fullName>
    </submittedName>
</protein>
<keyword evidence="2" id="KW-1185">Reference proteome</keyword>
<accession>A0A1I7Y0Z3</accession>
<reference evidence="3" key="1">
    <citation type="submission" date="2016-11" db="UniProtKB">
        <authorList>
            <consortium name="WormBaseParasite"/>
        </authorList>
    </citation>
    <scope>IDENTIFICATION</scope>
</reference>